<organism evidence="2 3">
    <name type="scientific">Leishmania panamensis</name>
    <dbReference type="NCBI Taxonomy" id="5679"/>
    <lineage>
        <taxon>Eukaryota</taxon>
        <taxon>Discoba</taxon>
        <taxon>Euglenozoa</taxon>
        <taxon>Kinetoplastea</taxon>
        <taxon>Metakinetoplastina</taxon>
        <taxon>Trypanosomatida</taxon>
        <taxon>Trypanosomatidae</taxon>
        <taxon>Leishmaniinae</taxon>
        <taxon>Leishmania</taxon>
        <taxon>Leishmania guyanensis species complex</taxon>
    </lineage>
</organism>
<keyword evidence="1" id="KW-1133">Transmembrane helix</keyword>
<evidence type="ECO:0008006" key="4">
    <source>
        <dbReference type="Google" id="ProtNLM"/>
    </source>
</evidence>
<reference evidence="2 3" key="1">
    <citation type="journal article" date="2015" name="Sci. Rep.">
        <title>The genome of Leishmania panamensis: insights into genomics of the L. (Viannia) subgenus.</title>
        <authorList>
            <person name="Llanes A."/>
            <person name="Restrepo C.M."/>
            <person name="Vecchio G.D."/>
            <person name="Anguizola F.J."/>
            <person name="Lleonart R."/>
        </authorList>
    </citation>
    <scope>NUCLEOTIDE SEQUENCE [LARGE SCALE GENOMIC DNA]</scope>
    <source>
        <strain evidence="2 3">MHOM/PA/94/PSC-1</strain>
    </source>
</reference>
<accession>A0A088RZG0</accession>
<keyword evidence="1" id="KW-0472">Membrane</keyword>
<proteinExistence type="predicted"/>
<evidence type="ECO:0000313" key="3">
    <source>
        <dbReference type="Proteomes" id="UP000063063"/>
    </source>
</evidence>
<dbReference type="Proteomes" id="UP000063063">
    <property type="component" value="Chromosome 33"/>
</dbReference>
<protein>
    <recommendedName>
        <fullName evidence="4">P27 protein</fullName>
    </recommendedName>
</protein>
<sequence>MSRAANRISGSMACQTVVNHGYYLKPMTGNPYLCTQHDGVTTAYQQGFSPKDVHWLYRFRYNLLPQGMSGGFFTRNPYGRYVHWLEVSTIEKMRLQMLSLESVPCSVVSIFVVLFTAWHLYRLAFLHPDITLYNLGLWPTKPWLQQQRFNKKKELDQEVYRWVYRVPELMMNDPIRDMYKMGIAANDPVLAIAKEQGVANELTMDHDQYTSTSPDIRRVIAKARKEVDHSSETSSAMNSMIGV</sequence>
<dbReference type="VEuPathDB" id="TriTrypDB:LPMP_331120"/>
<dbReference type="RefSeq" id="XP_010702204.1">
    <property type="nucleotide sequence ID" value="XM_010703902.1"/>
</dbReference>
<evidence type="ECO:0000256" key="1">
    <source>
        <dbReference type="SAM" id="Phobius"/>
    </source>
</evidence>
<dbReference type="OrthoDB" id="269362at2759"/>
<dbReference type="AlphaFoldDB" id="A0A088RZG0"/>
<dbReference type="GeneID" id="22578265"/>
<gene>
    <name evidence="2" type="ORF">LPMP_331120</name>
</gene>
<dbReference type="eggNOG" id="ENOG502SKVW">
    <property type="taxonomic scope" value="Eukaryota"/>
</dbReference>
<dbReference type="EMBL" id="CP009402">
    <property type="protein sequence ID" value="AIO01404.1"/>
    <property type="molecule type" value="Genomic_DNA"/>
</dbReference>
<name>A0A088RZG0_LEIPA</name>
<keyword evidence="1" id="KW-0812">Transmembrane</keyword>
<dbReference type="KEGG" id="lpan:LPMP_331120"/>
<keyword evidence="3" id="KW-1185">Reference proteome</keyword>
<dbReference type="VEuPathDB" id="TriTrypDB:LPAL13_330016300"/>
<feature type="transmembrane region" description="Helical" evidence="1">
    <location>
        <begin position="102"/>
        <end position="121"/>
    </location>
</feature>
<evidence type="ECO:0000313" key="2">
    <source>
        <dbReference type="EMBL" id="AIO01404.1"/>
    </source>
</evidence>